<protein>
    <submittedName>
        <fullName evidence="1">Uncharacterized protein</fullName>
    </submittedName>
</protein>
<accession>A0A1H3N643</accession>
<dbReference type="AlphaFoldDB" id="A0A1H3N643"/>
<dbReference type="STRING" id="415015.SAMN05660462_01021"/>
<evidence type="ECO:0000313" key="2">
    <source>
        <dbReference type="Proteomes" id="UP000198625"/>
    </source>
</evidence>
<organism evidence="1 2">
    <name type="scientific">Proteiniborus ethanoligenes</name>
    <dbReference type="NCBI Taxonomy" id="415015"/>
    <lineage>
        <taxon>Bacteria</taxon>
        <taxon>Bacillati</taxon>
        <taxon>Bacillota</taxon>
        <taxon>Clostridia</taxon>
        <taxon>Eubacteriales</taxon>
        <taxon>Proteiniborus</taxon>
    </lineage>
</organism>
<dbReference type="Proteomes" id="UP000198625">
    <property type="component" value="Unassembled WGS sequence"/>
</dbReference>
<gene>
    <name evidence="1" type="ORF">SAMN05660462_01021</name>
</gene>
<name>A0A1H3N643_9FIRM</name>
<reference evidence="1 2" key="1">
    <citation type="submission" date="2016-10" db="EMBL/GenBank/DDBJ databases">
        <authorList>
            <person name="de Groot N.N."/>
        </authorList>
    </citation>
    <scope>NUCLEOTIDE SEQUENCE [LARGE SCALE GENOMIC DNA]</scope>
    <source>
        <strain evidence="1 2">DSM 21650</strain>
    </source>
</reference>
<proteinExistence type="predicted"/>
<sequence length="64" mass="7118">MNKLDVLGMPIKEGLVILEELSDKEILVKEALANNKDKGTILSEPRIIRCTESTNSIVVVVSYF</sequence>
<dbReference type="EMBL" id="FNQE01000009">
    <property type="protein sequence ID" value="SDY84224.1"/>
    <property type="molecule type" value="Genomic_DNA"/>
</dbReference>
<evidence type="ECO:0000313" key="1">
    <source>
        <dbReference type="EMBL" id="SDY84224.1"/>
    </source>
</evidence>
<dbReference type="RefSeq" id="WP_091728091.1">
    <property type="nucleotide sequence ID" value="NZ_FNQE01000009.1"/>
</dbReference>
<keyword evidence="2" id="KW-1185">Reference proteome</keyword>
<dbReference type="OrthoDB" id="9930318at2"/>